<geneLocation type="mitochondrion" evidence="1"/>
<gene>
    <name evidence="1" type="ORF">ABT39_MTgene298</name>
</gene>
<sequence>MPLGQVLAIKGTSGYSFAGMDSDRGSVWDVNPRNHNLCC</sequence>
<name>A0A101M3R7_PICGL</name>
<accession>A0A101M3R7</accession>
<proteinExistence type="predicted"/>
<protein>
    <submittedName>
        <fullName evidence="1">Uncharacterized protein</fullName>
    </submittedName>
</protein>
<dbReference type="EMBL" id="LKAM01000001">
    <property type="protein sequence ID" value="KUM50455.1"/>
    <property type="molecule type" value="Genomic_DNA"/>
</dbReference>
<comment type="caution">
    <text evidence="1">The sequence shown here is derived from an EMBL/GenBank/DDBJ whole genome shotgun (WGS) entry which is preliminary data.</text>
</comment>
<dbReference type="AlphaFoldDB" id="A0A101M3R7"/>
<keyword evidence="1" id="KW-0496">Mitochondrion</keyword>
<reference evidence="1" key="1">
    <citation type="journal article" date="2015" name="Genome Biol. Evol.">
        <title>Organellar Genomes of White Spruce (Picea glauca): Assembly and Annotation.</title>
        <authorList>
            <person name="Jackman S.D."/>
            <person name="Warren R.L."/>
            <person name="Gibb E.A."/>
            <person name="Vandervalk B.P."/>
            <person name="Mohamadi H."/>
            <person name="Chu J."/>
            <person name="Raymond A."/>
            <person name="Pleasance S."/>
            <person name="Coope R."/>
            <person name="Wildung M.R."/>
            <person name="Ritland C.E."/>
            <person name="Bousquet J."/>
            <person name="Jones S.J."/>
            <person name="Bohlmann J."/>
            <person name="Birol I."/>
        </authorList>
    </citation>
    <scope>NUCLEOTIDE SEQUENCE [LARGE SCALE GENOMIC DNA]</scope>
    <source>
        <tissue evidence="1">Flushing bud</tissue>
    </source>
</reference>
<evidence type="ECO:0000313" key="1">
    <source>
        <dbReference type="EMBL" id="KUM50455.1"/>
    </source>
</evidence>
<organism evidence="1">
    <name type="scientific">Picea glauca</name>
    <name type="common">White spruce</name>
    <name type="synonym">Pinus glauca</name>
    <dbReference type="NCBI Taxonomy" id="3330"/>
    <lineage>
        <taxon>Eukaryota</taxon>
        <taxon>Viridiplantae</taxon>
        <taxon>Streptophyta</taxon>
        <taxon>Embryophyta</taxon>
        <taxon>Tracheophyta</taxon>
        <taxon>Spermatophyta</taxon>
        <taxon>Pinopsida</taxon>
        <taxon>Pinidae</taxon>
        <taxon>Conifers I</taxon>
        <taxon>Pinales</taxon>
        <taxon>Pinaceae</taxon>
        <taxon>Picea</taxon>
    </lineage>
</organism>